<dbReference type="GO" id="GO:0007097">
    <property type="term" value="P:nuclear migration"/>
    <property type="evidence" value="ECO:0007669"/>
    <property type="project" value="TreeGrafter"/>
</dbReference>
<feature type="region of interest" description="Disordered" evidence="4">
    <location>
        <begin position="1"/>
        <end position="54"/>
    </location>
</feature>
<dbReference type="PANTHER" id="PTHR45721:SF11">
    <property type="entry name" value="LAMIN DM0-RELATED"/>
    <property type="match status" value="1"/>
</dbReference>
<evidence type="ECO:0000256" key="1">
    <source>
        <dbReference type="ARBA" id="ARBA00004123"/>
    </source>
</evidence>
<evidence type="ECO:0000256" key="2">
    <source>
        <dbReference type="ARBA" id="ARBA00023054"/>
    </source>
</evidence>
<keyword evidence="2" id="KW-0175">Coiled coil</keyword>
<comment type="subcellular location">
    <subcellularLocation>
        <location evidence="1">Nucleus</location>
    </subcellularLocation>
</comment>
<dbReference type="Gene3D" id="2.60.40.1260">
    <property type="entry name" value="Lamin Tail domain"/>
    <property type="match status" value="1"/>
</dbReference>
<organism evidence="6 7">
    <name type="scientific">Scomber scombrus</name>
    <name type="common">Atlantic mackerel</name>
    <name type="synonym">Scomber vernalis</name>
    <dbReference type="NCBI Taxonomy" id="13677"/>
    <lineage>
        <taxon>Eukaryota</taxon>
        <taxon>Metazoa</taxon>
        <taxon>Chordata</taxon>
        <taxon>Craniata</taxon>
        <taxon>Vertebrata</taxon>
        <taxon>Euteleostomi</taxon>
        <taxon>Actinopterygii</taxon>
        <taxon>Neopterygii</taxon>
        <taxon>Teleostei</taxon>
        <taxon>Neoteleostei</taxon>
        <taxon>Acanthomorphata</taxon>
        <taxon>Pelagiaria</taxon>
        <taxon>Scombriformes</taxon>
        <taxon>Scombridae</taxon>
        <taxon>Scomber</taxon>
    </lineage>
</organism>
<proteinExistence type="predicted"/>
<dbReference type="SUPFAM" id="SSF74853">
    <property type="entry name" value="Lamin A/C globular tail domain"/>
    <property type="match status" value="1"/>
</dbReference>
<gene>
    <name evidence="6" type="ORF">FSCOSCO3_A011267</name>
</gene>
<protein>
    <submittedName>
        <fullName evidence="6">Lamin-A-like</fullName>
    </submittedName>
</protein>
<dbReference type="GO" id="GO:0005652">
    <property type="term" value="C:nuclear lamina"/>
    <property type="evidence" value="ECO:0007669"/>
    <property type="project" value="TreeGrafter"/>
</dbReference>
<evidence type="ECO:0000256" key="3">
    <source>
        <dbReference type="ARBA" id="ARBA00023242"/>
    </source>
</evidence>
<comment type="caution">
    <text evidence="6">The sequence shown here is derived from an EMBL/GenBank/DDBJ whole genome shotgun (WGS) entry which is preliminary data.</text>
</comment>
<dbReference type="GO" id="GO:0031507">
    <property type="term" value="P:heterochromatin formation"/>
    <property type="evidence" value="ECO:0007669"/>
    <property type="project" value="TreeGrafter"/>
</dbReference>
<name>A0AAV1Q458_SCOSC</name>
<dbReference type="InterPro" id="IPR036415">
    <property type="entry name" value="Lamin_tail_dom_sf"/>
</dbReference>
<dbReference type="PANTHER" id="PTHR45721">
    <property type="entry name" value="LAMIN DM0-RELATED"/>
    <property type="match status" value="1"/>
</dbReference>
<keyword evidence="3" id="KW-0539">Nucleus</keyword>
<evidence type="ECO:0000256" key="4">
    <source>
        <dbReference type="SAM" id="MobiDB-lite"/>
    </source>
</evidence>
<evidence type="ECO:0000313" key="7">
    <source>
        <dbReference type="Proteomes" id="UP001314229"/>
    </source>
</evidence>
<dbReference type="PROSITE" id="PS51841">
    <property type="entry name" value="LTD"/>
    <property type="match status" value="1"/>
</dbReference>
<dbReference type="Pfam" id="PF00932">
    <property type="entry name" value="LTD"/>
    <property type="match status" value="1"/>
</dbReference>
<keyword evidence="7" id="KW-1185">Reference proteome</keyword>
<accession>A0AAV1Q458</accession>
<dbReference type="GO" id="GO:0006998">
    <property type="term" value="P:nuclear envelope organization"/>
    <property type="evidence" value="ECO:0007669"/>
    <property type="project" value="TreeGrafter"/>
</dbReference>
<evidence type="ECO:0000313" key="6">
    <source>
        <dbReference type="EMBL" id="CAK6979242.1"/>
    </source>
</evidence>
<dbReference type="GO" id="GO:0051664">
    <property type="term" value="P:nuclear pore localization"/>
    <property type="evidence" value="ECO:0007669"/>
    <property type="project" value="TreeGrafter"/>
</dbReference>
<dbReference type="GO" id="GO:0005200">
    <property type="term" value="F:structural constituent of cytoskeleton"/>
    <property type="evidence" value="ECO:0007669"/>
    <property type="project" value="TreeGrafter"/>
</dbReference>
<dbReference type="AlphaFoldDB" id="A0AAV1Q458"/>
<dbReference type="EMBL" id="CAWUFR010000561">
    <property type="protein sequence ID" value="CAK6979242.1"/>
    <property type="molecule type" value="Genomic_DNA"/>
</dbReference>
<dbReference type="GO" id="GO:0090435">
    <property type="term" value="P:protein localization to nuclear envelope"/>
    <property type="evidence" value="ECO:0007669"/>
    <property type="project" value="TreeGrafter"/>
</dbReference>
<dbReference type="Proteomes" id="UP001314229">
    <property type="component" value="Unassembled WGS sequence"/>
</dbReference>
<reference evidence="6 7" key="1">
    <citation type="submission" date="2024-01" db="EMBL/GenBank/DDBJ databases">
        <authorList>
            <person name="Alioto T."/>
            <person name="Alioto T."/>
            <person name="Gomez Garrido J."/>
        </authorList>
    </citation>
    <scope>NUCLEOTIDE SEQUENCE [LARGE SCALE GENOMIC DNA]</scope>
</reference>
<feature type="domain" description="LTD" evidence="5">
    <location>
        <begin position="75"/>
        <end position="193"/>
    </location>
</feature>
<dbReference type="InterPro" id="IPR001322">
    <property type="entry name" value="Lamin_tail_dom"/>
</dbReference>
<evidence type="ECO:0000259" key="5">
    <source>
        <dbReference type="PROSITE" id="PS51841"/>
    </source>
</evidence>
<sequence length="199" mass="22500">MRNYTVKSERGQNGNDAEMQALNTDRKEGEQLMTTPTVLQKNKGGKKKTKNLEKSKLKVLELQNSNKPSQEHDNPTVTCQGSVRGPVIVEFDQDRKYVGVKNFSNEEQPMGCWELQIQVDDEQPIIYTFLPSFTLKAEQTVTIWPSNSDVDHNPPTNLVLWKSWDPADKLLATLLCSSGQEMAKTKVNVTIEANCDHYS</sequence>